<evidence type="ECO:0000313" key="6">
    <source>
        <dbReference type="Proteomes" id="UP000183987"/>
    </source>
</evidence>
<feature type="region of interest" description="Disordered" evidence="3">
    <location>
        <begin position="1"/>
        <end position="27"/>
    </location>
</feature>
<evidence type="ECO:0000256" key="3">
    <source>
        <dbReference type="SAM" id="MobiDB-lite"/>
    </source>
</evidence>
<proteinExistence type="predicted"/>
<keyword evidence="6" id="KW-1185">Reference proteome</keyword>
<feature type="region of interest" description="Disordered" evidence="3">
    <location>
        <begin position="59"/>
        <end position="98"/>
    </location>
</feature>
<dbReference type="RefSeq" id="WP_072858171.1">
    <property type="nucleotide sequence ID" value="NZ_FQUE01000008.1"/>
</dbReference>
<dbReference type="Pfam" id="PF00353">
    <property type="entry name" value="HemolysinCabind"/>
    <property type="match status" value="9"/>
</dbReference>
<dbReference type="Proteomes" id="UP000183987">
    <property type="component" value="Unassembled WGS sequence"/>
</dbReference>
<dbReference type="PRINTS" id="PR00313">
    <property type="entry name" value="CABNDNGRPT"/>
</dbReference>
<protein>
    <submittedName>
        <fullName evidence="5">Ca2+-binding protein, RTX toxin-related</fullName>
    </submittedName>
</protein>
<sequence>MIKVKKTRADAGQDDPTRPYRFDDGAPKGGLPQAIAMAILSVAFYLRSMVAGPAEPAGLHSGATPIEPTSDAPHDPQVGAGPAAAAPDATPPQAPFADPDASAFVAGLSISTGRNVVSLLSGSGAGAGHAQDKPAHHRLFVPQGGSELPSWTLPFGHAAHGSHGHGGGPAGGAGHTGHAAPAGGFPWLNEADGPDAPVPDTSTGTTAPVQEQPALPDTPAAAPGQPGVPHGPSARPNRAPVRLRSVTLDDILGTGAILIGTASLVEHVTDPDGDALRVTDITVSAGNLTPVAGGILYTPDPHYAGVVQFSYQVTDGTAAVAQMAHLIVHPATQAGTKTADHLIGTDGIDVISGGDGDDDIAAQDGDDVVLGGAGEDIIHAGAGDDLIYGGAGDDLLFGEAGRDRIDGGDGDDMIYGGTGADVLTGGTGDDALFGGDGDDVMDGGAGDDVLSDGVGADIVIGGAGDDTVHATADAADDIYMGDALNAAPEVGAMDTLDYGTVTASLHIDMTLGTADSSATGHDSFTGFEILISGAGDDVIIGSAAADVLFGGAGRDDIHGGAGDDIMTDGGGADRVTGGTGSDTIRASADRADDTFQGDAQMSGAVPDAGAVDTLDYSAISVDLHIDIAAGRAESAESGCDTFDGIEVVISGAGDDVVIDGAGGDTVILGDGDDTMIVTQDMSADTFKGGAGSDTLDLSRSESGLRIDLGDGRIDGEGGPTDHFVEFEIVIGTASDDTFVIGNDTVTLTGGAGADRFRFGSVEDSVTSAAKITDFSVGDTIETRLYHLFEDDGGSSDSGLRLDGGDLPDALKPFNVTFSYETGVDGDTTHIDIHEDDMFDAFITLSGHHVLILHDAH</sequence>
<evidence type="ECO:0000259" key="4">
    <source>
        <dbReference type="Pfam" id="PF17892"/>
    </source>
</evidence>
<feature type="region of interest" description="Disordered" evidence="3">
    <location>
        <begin position="560"/>
        <end position="584"/>
    </location>
</feature>
<dbReference type="InterPro" id="IPR001343">
    <property type="entry name" value="Hemolysn_Ca-bd"/>
</dbReference>
<gene>
    <name evidence="5" type="ORF">SAMN05444339_108127</name>
</gene>
<accession>A0A1M5CWG1</accession>
<feature type="compositionally biased region" description="Gly residues" evidence="3">
    <location>
        <begin position="568"/>
        <end position="580"/>
    </location>
</feature>
<dbReference type="Gene3D" id="2.150.10.10">
    <property type="entry name" value="Serralysin-like metalloprotease, C-terminal"/>
    <property type="match status" value="5"/>
</dbReference>
<dbReference type="AlphaFoldDB" id="A0A1M5CWG1"/>
<feature type="domain" description="Cadherin-like" evidence="4">
    <location>
        <begin position="237"/>
        <end position="326"/>
    </location>
</feature>
<dbReference type="InterPro" id="IPR041690">
    <property type="entry name" value="Cadherin_5"/>
</dbReference>
<reference evidence="6" key="1">
    <citation type="submission" date="2016-11" db="EMBL/GenBank/DDBJ databases">
        <authorList>
            <person name="Varghese N."/>
            <person name="Submissions S."/>
        </authorList>
    </citation>
    <scope>NUCLEOTIDE SEQUENCE [LARGE SCALE GENOMIC DNA]</scope>
    <source>
        <strain evidence="6">DSM 29326</strain>
    </source>
</reference>
<dbReference type="OrthoDB" id="7798885at2"/>
<feature type="compositionally biased region" description="Low complexity" evidence="3">
    <location>
        <begin position="75"/>
        <end position="88"/>
    </location>
</feature>
<name>A0A1M5CWG1_LOKAT</name>
<feature type="compositionally biased region" description="Polar residues" evidence="3">
    <location>
        <begin position="200"/>
        <end position="209"/>
    </location>
</feature>
<dbReference type="InterPro" id="IPR018511">
    <property type="entry name" value="Hemolysin-typ_Ca-bd_CS"/>
</dbReference>
<feature type="compositionally biased region" description="Gly residues" evidence="3">
    <location>
        <begin position="164"/>
        <end position="175"/>
    </location>
</feature>
<keyword evidence="2" id="KW-0964">Secreted</keyword>
<evidence type="ECO:0000313" key="5">
    <source>
        <dbReference type="EMBL" id="SHF59016.1"/>
    </source>
</evidence>
<dbReference type="InterPro" id="IPR011049">
    <property type="entry name" value="Serralysin-like_metalloprot_C"/>
</dbReference>
<evidence type="ECO:0000256" key="1">
    <source>
        <dbReference type="ARBA" id="ARBA00004613"/>
    </source>
</evidence>
<organism evidence="5 6">
    <name type="scientific">Loktanella atrilutea</name>
    <dbReference type="NCBI Taxonomy" id="366533"/>
    <lineage>
        <taxon>Bacteria</taxon>
        <taxon>Pseudomonadati</taxon>
        <taxon>Pseudomonadota</taxon>
        <taxon>Alphaproteobacteria</taxon>
        <taxon>Rhodobacterales</taxon>
        <taxon>Roseobacteraceae</taxon>
        <taxon>Loktanella</taxon>
    </lineage>
</organism>
<dbReference type="GO" id="GO:0005509">
    <property type="term" value="F:calcium ion binding"/>
    <property type="evidence" value="ECO:0007669"/>
    <property type="project" value="InterPro"/>
</dbReference>
<dbReference type="PANTHER" id="PTHR38340:SF1">
    <property type="entry name" value="S-LAYER PROTEIN"/>
    <property type="match status" value="1"/>
</dbReference>
<evidence type="ECO:0000256" key="2">
    <source>
        <dbReference type="ARBA" id="ARBA00022525"/>
    </source>
</evidence>
<feature type="compositionally biased region" description="Basic and acidic residues" evidence="3">
    <location>
        <begin position="7"/>
        <end position="26"/>
    </location>
</feature>
<dbReference type="InterPro" id="IPR050557">
    <property type="entry name" value="RTX_toxin/Mannuronan_C5-epim"/>
</dbReference>
<dbReference type="STRING" id="366533.SAMN05444339_108127"/>
<dbReference type="PROSITE" id="PS00330">
    <property type="entry name" value="HEMOLYSIN_CALCIUM"/>
    <property type="match status" value="5"/>
</dbReference>
<feature type="region of interest" description="Disordered" evidence="3">
    <location>
        <begin position="153"/>
        <end position="239"/>
    </location>
</feature>
<dbReference type="GO" id="GO:0005576">
    <property type="term" value="C:extracellular region"/>
    <property type="evidence" value="ECO:0007669"/>
    <property type="project" value="UniProtKB-SubCell"/>
</dbReference>
<dbReference type="SUPFAM" id="SSF51120">
    <property type="entry name" value="beta-Roll"/>
    <property type="match status" value="3"/>
</dbReference>
<dbReference type="EMBL" id="FQUE01000008">
    <property type="protein sequence ID" value="SHF59016.1"/>
    <property type="molecule type" value="Genomic_DNA"/>
</dbReference>
<dbReference type="PANTHER" id="PTHR38340">
    <property type="entry name" value="S-LAYER PROTEIN"/>
    <property type="match status" value="1"/>
</dbReference>
<comment type="subcellular location">
    <subcellularLocation>
        <location evidence="1">Secreted</location>
    </subcellularLocation>
</comment>
<dbReference type="Pfam" id="PF17892">
    <property type="entry name" value="Cadherin_5"/>
    <property type="match status" value="1"/>
</dbReference>